<feature type="transmembrane region" description="Helical" evidence="1">
    <location>
        <begin position="83"/>
        <end position="102"/>
    </location>
</feature>
<protein>
    <submittedName>
        <fullName evidence="3">Phosphatase PAP2 family protein</fullName>
    </submittedName>
</protein>
<feature type="domain" description="Phosphatidic acid phosphatase type 2/haloperoxidase" evidence="2">
    <location>
        <begin position="130"/>
        <end position="209"/>
    </location>
</feature>
<organism evidence="3 4">
    <name type="scientific">Wujia chipingensis</name>
    <dbReference type="NCBI Taxonomy" id="2763670"/>
    <lineage>
        <taxon>Bacteria</taxon>
        <taxon>Bacillati</taxon>
        <taxon>Bacillota</taxon>
        <taxon>Clostridia</taxon>
        <taxon>Lachnospirales</taxon>
        <taxon>Lachnospiraceae</taxon>
        <taxon>Wujia</taxon>
    </lineage>
</organism>
<sequence length="212" mass="25122">MKAGKFIRKYNHIWTLLYIVFYMPWFMWLEKTVTTDFHLVSMPIDYKIPFCEYFIIPYFMWFLFVPAIVGYEFFYSKKEYYQCCAYLFSGMTIFLIICTIWHNGLDLRQDISYNNNLCAKLVKMLYKTDTSTNVFPSLHVFNTLGCLVALYRSKGMKDKTWIKVIATIIGILIILSTMFLKQHSVWDVIGAFALAAILYPIVYVIPWGRKKQ</sequence>
<evidence type="ECO:0000259" key="2">
    <source>
        <dbReference type="Pfam" id="PF01569"/>
    </source>
</evidence>
<keyword evidence="1" id="KW-0812">Transmembrane</keyword>
<evidence type="ECO:0000313" key="3">
    <source>
        <dbReference type="EMBL" id="QNM00171.1"/>
    </source>
</evidence>
<feature type="transmembrane region" description="Helical" evidence="1">
    <location>
        <begin position="185"/>
        <end position="205"/>
    </location>
</feature>
<dbReference type="InterPro" id="IPR036938">
    <property type="entry name" value="PAP2/HPO_sf"/>
</dbReference>
<name>A0A7G9FNN9_9FIRM</name>
<dbReference type="Pfam" id="PF01569">
    <property type="entry name" value="PAP2"/>
    <property type="match status" value="1"/>
</dbReference>
<dbReference type="Gene3D" id="1.20.144.10">
    <property type="entry name" value="Phosphatidic acid phosphatase type 2/haloperoxidase"/>
    <property type="match status" value="1"/>
</dbReference>
<proteinExistence type="predicted"/>
<feature type="transmembrane region" description="Helical" evidence="1">
    <location>
        <begin position="53"/>
        <end position="71"/>
    </location>
</feature>
<evidence type="ECO:0000256" key="1">
    <source>
        <dbReference type="SAM" id="Phobius"/>
    </source>
</evidence>
<dbReference type="EMBL" id="CP060632">
    <property type="protein sequence ID" value="QNM00171.1"/>
    <property type="molecule type" value="Genomic_DNA"/>
</dbReference>
<dbReference type="AlphaFoldDB" id="A0A7G9FNN9"/>
<evidence type="ECO:0000313" key="4">
    <source>
        <dbReference type="Proteomes" id="UP000515819"/>
    </source>
</evidence>
<dbReference type="Proteomes" id="UP000515819">
    <property type="component" value="Chromosome"/>
</dbReference>
<keyword evidence="4" id="KW-1185">Reference proteome</keyword>
<accession>A0A7G9FNN9</accession>
<feature type="transmembrane region" description="Helical" evidence="1">
    <location>
        <begin position="12"/>
        <end position="29"/>
    </location>
</feature>
<gene>
    <name evidence="3" type="ORF">H9Q76_02400</name>
</gene>
<dbReference type="InterPro" id="IPR000326">
    <property type="entry name" value="PAP2/HPO"/>
</dbReference>
<feature type="transmembrane region" description="Helical" evidence="1">
    <location>
        <begin position="160"/>
        <end position="179"/>
    </location>
</feature>
<feature type="transmembrane region" description="Helical" evidence="1">
    <location>
        <begin position="134"/>
        <end position="151"/>
    </location>
</feature>
<dbReference type="KEGG" id="wcp:H9Q76_02400"/>
<keyword evidence="1" id="KW-1133">Transmembrane helix</keyword>
<dbReference type="SUPFAM" id="SSF48317">
    <property type="entry name" value="Acid phosphatase/Vanadium-dependent haloperoxidase"/>
    <property type="match status" value="1"/>
</dbReference>
<reference evidence="3 4" key="1">
    <citation type="submission" date="2020-08" db="EMBL/GenBank/DDBJ databases">
        <authorList>
            <person name="Liu C."/>
            <person name="Sun Q."/>
        </authorList>
    </citation>
    <scope>NUCLEOTIDE SEQUENCE [LARGE SCALE GENOMIC DNA]</scope>
    <source>
        <strain evidence="3 4">NSJ-4</strain>
    </source>
</reference>
<keyword evidence="1" id="KW-0472">Membrane</keyword>